<keyword evidence="1" id="KW-0812">Transmembrane</keyword>
<name>A0A7U2F5A3_PHANO</name>
<keyword evidence="1" id="KW-1133">Transmembrane helix</keyword>
<dbReference type="AlphaFoldDB" id="A0A7U2F5A3"/>
<sequence length="552" mass="61244">MTRSQLSKLLGGPKTGQATAWKTGFLRRLPWLAILGLASTLVASAFMVGILTSSNDSPIHSWAYQPTVLLAITYTIANICLQYALGQAITVAWWRKALRGDATVRELHSTWAFGNGLKDILLSGRSFNFVAFTGLLVTFAPVNGPLLQRASVIGSRGGFDLVNVTIPIAQKIPLGYTGAITGREHVTTTLSNEFRSIINRHNSQDMINITNSGCLGTCKGHVLGAGYDVQCNEWLTPYDLHDLFANGSRRDARLDCFQTYFSYYEMPGIPNMINYTTGFKVNETYEGNMTWRTCTLAPAVVEYPIILKNDTISLDPEGSWMTDRVTEHWPDPFSPSWVGVMPSTHGGLWLYLRSLYSSSVNTWYSGPPGWASQFQGTTALRYVNSSGQFGGPFMNFFDPTSDIMSDAREIAFRIALDIPNQGGKPQDYLKTIEVQQLWSQIVYKSQYIYLAVAVAITVLASLSVFGLLLGWWKLGRKVTLSPIEVAKAFAAPSLHDALSNTDIKALLKTTGHRRLRYGAVWDDIEVDEHSEATLHFARNGRCERPHEGQILR</sequence>
<dbReference type="InterPro" id="IPR021514">
    <property type="entry name" value="DUF3176"/>
</dbReference>
<dbReference type="PANTHER" id="PTHR37576">
    <property type="entry name" value="DEFECT AT LOW TEMPERATURE PROTEIN 1"/>
    <property type="match status" value="1"/>
</dbReference>
<proteinExistence type="predicted"/>
<feature type="transmembrane region" description="Helical" evidence="1">
    <location>
        <begin position="447"/>
        <end position="472"/>
    </location>
</feature>
<dbReference type="PANTHER" id="PTHR37576:SF2">
    <property type="entry name" value="DEFECT AT LOW TEMPERATURE PROTEIN 1"/>
    <property type="match status" value="1"/>
</dbReference>
<keyword evidence="1" id="KW-0472">Membrane</keyword>
<evidence type="ECO:0000256" key="1">
    <source>
        <dbReference type="SAM" id="Phobius"/>
    </source>
</evidence>
<dbReference type="EMBL" id="CP069031">
    <property type="protein sequence ID" value="QRC98996.1"/>
    <property type="molecule type" value="Genomic_DNA"/>
</dbReference>
<keyword evidence="3" id="KW-1185">Reference proteome</keyword>
<dbReference type="VEuPathDB" id="FungiDB:JI435_063480"/>
<evidence type="ECO:0000313" key="3">
    <source>
        <dbReference type="Proteomes" id="UP000663193"/>
    </source>
</evidence>
<evidence type="ECO:0000313" key="2">
    <source>
        <dbReference type="EMBL" id="QRC98996.1"/>
    </source>
</evidence>
<organism evidence="2 3">
    <name type="scientific">Phaeosphaeria nodorum (strain SN15 / ATCC MYA-4574 / FGSC 10173)</name>
    <name type="common">Glume blotch fungus</name>
    <name type="synonym">Parastagonospora nodorum</name>
    <dbReference type="NCBI Taxonomy" id="321614"/>
    <lineage>
        <taxon>Eukaryota</taxon>
        <taxon>Fungi</taxon>
        <taxon>Dikarya</taxon>
        <taxon>Ascomycota</taxon>
        <taxon>Pezizomycotina</taxon>
        <taxon>Dothideomycetes</taxon>
        <taxon>Pleosporomycetidae</taxon>
        <taxon>Pleosporales</taxon>
        <taxon>Pleosporineae</taxon>
        <taxon>Phaeosphaeriaceae</taxon>
        <taxon>Parastagonospora</taxon>
    </lineage>
</organism>
<dbReference type="OrthoDB" id="5357734at2759"/>
<feature type="transmembrane region" description="Helical" evidence="1">
    <location>
        <begin position="31"/>
        <end position="51"/>
    </location>
</feature>
<feature type="transmembrane region" description="Helical" evidence="1">
    <location>
        <begin position="71"/>
        <end position="94"/>
    </location>
</feature>
<dbReference type="Proteomes" id="UP000663193">
    <property type="component" value="Chromosome 9"/>
</dbReference>
<accession>A0A7U2F5A3</accession>
<protein>
    <submittedName>
        <fullName evidence="2">Uncharacterized protein</fullName>
    </submittedName>
</protein>
<gene>
    <name evidence="2" type="ORF">JI435_063480</name>
</gene>
<dbReference type="Pfam" id="PF11374">
    <property type="entry name" value="DUF3176"/>
    <property type="match status" value="1"/>
</dbReference>
<reference evidence="3" key="1">
    <citation type="journal article" date="2021" name="BMC Genomics">
        <title>Chromosome-level genome assembly and manually-curated proteome of model necrotroph Parastagonospora nodorum Sn15 reveals a genome-wide trove of candidate effector homologs, and redundancy of virulence-related functions within an accessory chromosome.</title>
        <authorList>
            <person name="Bertazzoni S."/>
            <person name="Jones D.A.B."/>
            <person name="Phan H.T."/>
            <person name="Tan K.-C."/>
            <person name="Hane J.K."/>
        </authorList>
    </citation>
    <scope>NUCLEOTIDE SEQUENCE [LARGE SCALE GENOMIC DNA]</scope>
    <source>
        <strain evidence="3">SN15 / ATCC MYA-4574 / FGSC 10173)</strain>
    </source>
</reference>